<evidence type="ECO:0000259" key="1">
    <source>
        <dbReference type="Pfam" id="PF09918"/>
    </source>
</evidence>
<dbReference type="AlphaFoldDB" id="Q3A4G3"/>
<dbReference type="eggNOG" id="COG4739">
    <property type="taxonomic scope" value="Bacteria"/>
</dbReference>
<organism evidence="2 3">
    <name type="scientific">Syntrophotalea carbinolica (strain DSM 2380 / NBRC 103641 / GraBd1)</name>
    <name type="common">Pelobacter carbinolicus</name>
    <dbReference type="NCBI Taxonomy" id="338963"/>
    <lineage>
        <taxon>Bacteria</taxon>
        <taxon>Pseudomonadati</taxon>
        <taxon>Thermodesulfobacteriota</taxon>
        <taxon>Desulfuromonadia</taxon>
        <taxon>Desulfuromonadales</taxon>
        <taxon>Syntrophotaleaceae</taxon>
        <taxon>Syntrophotalea</taxon>
    </lineage>
</organism>
<sequence>MARMICAAARTAPKGRSMDLLTTAIVDGEEKDRLAERMRHIGKRDGLAFFERDAGNVSQAQLIILFGNKNQPLGLPKCGYCGFDSCQELKRAGGVCAFNSGDLGIAIGSAVSRAADLRIDNRILYTAGKAALELGLLGEDIALAYGLPLSITGKNPFFDRK</sequence>
<name>Q3A4G3_SYNC1</name>
<reference evidence="2 3" key="2">
    <citation type="journal article" date="2012" name="BMC Genomics">
        <title>The genome of Pelobacter carbinolicus reveals surprising metabolic capabilities and physiological features.</title>
        <authorList>
            <person name="Aklujkar M."/>
            <person name="Haveman S.A."/>
            <person name="Didonato R.Jr."/>
            <person name="Chertkov O."/>
            <person name="Han C.S."/>
            <person name="Land M.L."/>
            <person name="Brown P."/>
            <person name="Lovley D.R."/>
        </authorList>
    </citation>
    <scope>NUCLEOTIDE SEQUENCE [LARGE SCALE GENOMIC DNA]</scope>
    <source>
        <strain evidence="3">DSM 2380 / NBRC 103641 / GraBd1</strain>
    </source>
</reference>
<dbReference type="PANTHER" id="PTHR40101:SF1">
    <property type="entry name" value="4FE-4S DOMAIN-CONTAINING PROTEIN"/>
    <property type="match status" value="1"/>
</dbReference>
<dbReference type="Proteomes" id="UP000002534">
    <property type="component" value="Chromosome"/>
</dbReference>
<reference evidence="3" key="1">
    <citation type="submission" date="2005-10" db="EMBL/GenBank/DDBJ databases">
        <title>Complete sequence of Pelobacter carbinolicus DSM 2380.</title>
        <authorList>
            <person name="Copeland A."/>
            <person name="Lucas S."/>
            <person name="Lapidus A."/>
            <person name="Barry K."/>
            <person name="Detter J.C."/>
            <person name="Glavina T."/>
            <person name="Hammon N."/>
            <person name="Israni S."/>
            <person name="Pitluck S."/>
            <person name="Chertkov O."/>
            <person name="Schmutz J."/>
            <person name="Larimer F."/>
            <person name="Land M."/>
            <person name="Kyrpides N."/>
            <person name="Ivanova N."/>
            <person name="Richardson P."/>
        </authorList>
    </citation>
    <scope>NUCLEOTIDE SEQUENCE [LARGE SCALE GENOMIC DNA]</scope>
    <source>
        <strain evidence="3">DSM 2380 / NBRC 103641 / GraBd1</strain>
    </source>
</reference>
<dbReference type="InterPro" id="IPR019224">
    <property type="entry name" value="DUF2148"/>
</dbReference>
<accession>Q3A4G3</accession>
<evidence type="ECO:0000313" key="2">
    <source>
        <dbReference type="EMBL" id="ABA88744.1"/>
    </source>
</evidence>
<evidence type="ECO:0000313" key="3">
    <source>
        <dbReference type="Proteomes" id="UP000002534"/>
    </source>
</evidence>
<dbReference type="KEGG" id="pca:Pcar_1498"/>
<proteinExistence type="predicted"/>
<gene>
    <name evidence="2" type="ordered locus">Pcar_1498</name>
</gene>
<keyword evidence="3" id="KW-1185">Reference proteome</keyword>
<protein>
    <recommendedName>
        <fullName evidence="1">DUF2148 domain-containing protein</fullName>
    </recommendedName>
</protein>
<dbReference type="PANTHER" id="PTHR40101">
    <property type="entry name" value="CONSERVED PROTEIN"/>
    <property type="match status" value="1"/>
</dbReference>
<dbReference type="EMBL" id="CP000142">
    <property type="protein sequence ID" value="ABA88744.1"/>
    <property type="molecule type" value="Genomic_DNA"/>
</dbReference>
<dbReference type="HOGENOM" id="CLU_111491_0_0_7"/>
<feature type="domain" description="DUF2148" evidence="1">
    <location>
        <begin position="93"/>
        <end position="160"/>
    </location>
</feature>
<dbReference type="Pfam" id="PF09918">
    <property type="entry name" value="DUF2148"/>
    <property type="match status" value="1"/>
</dbReference>